<reference evidence="1 2" key="1">
    <citation type="submission" date="2018-05" db="EMBL/GenBank/DDBJ databases">
        <title>The Hungate 1000. A catalogue of reference genomes from the rumen microbiome.</title>
        <authorList>
            <person name="Kelly W."/>
        </authorList>
    </citation>
    <scope>NUCLEOTIDE SEQUENCE [LARGE SCALE GENOMIC DNA]</scope>
    <source>
        <strain evidence="1 2">NLAE-zl-C242</strain>
    </source>
</reference>
<name>A0A2Y9CA09_9FIRM</name>
<sequence length="262" mass="29917">MIITTISDAVYLGMKNDLSFLIANVLNLYEHQSTLNPNMPLRGLFYFSDVLRAYVDSKQINIYGNKLISLPTPVYLIFYNGLDSAPDEMVLRLSDAFYDLPDGQIPALECRAKMLNVNLGHNKELMGRCQKLNEYASFIARIRGYLDRNYNLEDAVNRAVDECIEEGILADILRKNRNEVMDMILSNFNDKLHFEALRKEGYDEGYESGFEDGFEDGNIAHLKIQIQKKLKKGCSTAQIADLLEEDPAVIERLIEELQSNQD</sequence>
<evidence type="ECO:0000313" key="1">
    <source>
        <dbReference type="EMBL" id="PWJ29316.1"/>
    </source>
</evidence>
<comment type="caution">
    <text evidence="1">The sequence shown here is derived from an EMBL/GenBank/DDBJ whole genome shotgun (WGS) entry which is preliminary data.</text>
</comment>
<organism evidence="1 2">
    <name type="scientific">Faecalicatena orotica</name>
    <dbReference type="NCBI Taxonomy" id="1544"/>
    <lineage>
        <taxon>Bacteria</taxon>
        <taxon>Bacillati</taxon>
        <taxon>Bacillota</taxon>
        <taxon>Clostridia</taxon>
        <taxon>Lachnospirales</taxon>
        <taxon>Lachnospiraceae</taxon>
        <taxon>Faecalicatena</taxon>
    </lineage>
</organism>
<gene>
    <name evidence="1" type="ORF">A8806_10652</name>
</gene>
<dbReference type="EMBL" id="QGDL01000006">
    <property type="protein sequence ID" value="PWJ29316.1"/>
    <property type="molecule type" value="Genomic_DNA"/>
</dbReference>
<protein>
    <submittedName>
        <fullName evidence="1">Uncharacterized protein</fullName>
    </submittedName>
</protein>
<dbReference type="Proteomes" id="UP000245845">
    <property type="component" value="Unassembled WGS sequence"/>
</dbReference>
<dbReference type="AlphaFoldDB" id="A0A2Y9CA09"/>
<accession>A0A2Y9CA09</accession>
<proteinExistence type="predicted"/>
<evidence type="ECO:0000313" key="2">
    <source>
        <dbReference type="Proteomes" id="UP000245845"/>
    </source>
</evidence>
<keyword evidence="2" id="KW-1185">Reference proteome</keyword>